<feature type="active site" description="Proton acceptor" evidence="16">
    <location>
        <position position="118"/>
    </location>
</feature>
<evidence type="ECO:0000256" key="10">
    <source>
        <dbReference type="ARBA" id="ARBA00022777"/>
    </source>
</evidence>
<evidence type="ECO:0000256" key="7">
    <source>
        <dbReference type="ARBA" id="ARBA00022490"/>
    </source>
</evidence>
<dbReference type="Pfam" id="PF03309">
    <property type="entry name" value="Pan_kinase"/>
    <property type="match status" value="1"/>
</dbReference>
<dbReference type="GO" id="GO:0005737">
    <property type="term" value="C:cytoplasm"/>
    <property type="evidence" value="ECO:0007669"/>
    <property type="project" value="UniProtKB-SubCell"/>
</dbReference>
<dbReference type="NCBIfam" id="TIGR00671">
    <property type="entry name" value="baf"/>
    <property type="match status" value="1"/>
</dbReference>
<dbReference type="NCBIfam" id="NF009855">
    <property type="entry name" value="PRK13321.1"/>
    <property type="match status" value="1"/>
</dbReference>
<evidence type="ECO:0000313" key="17">
    <source>
        <dbReference type="EMBL" id="KGE73406.1"/>
    </source>
</evidence>
<evidence type="ECO:0000256" key="15">
    <source>
        <dbReference type="ARBA" id="ARBA00040883"/>
    </source>
</evidence>
<dbReference type="PANTHER" id="PTHR34265:SF1">
    <property type="entry name" value="TYPE III PANTOTHENATE KINASE"/>
    <property type="match status" value="1"/>
</dbReference>
<proteinExistence type="inferred from homology"/>
<feature type="binding site" evidence="16">
    <location>
        <begin position="116"/>
        <end position="119"/>
    </location>
    <ligand>
        <name>substrate</name>
    </ligand>
</feature>
<feature type="binding site" evidence="16">
    <location>
        <position position="142"/>
    </location>
    <ligand>
        <name>ATP</name>
        <dbReference type="ChEBI" id="CHEBI:30616"/>
    </ligand>
</feature>
<dbReference type="PANTHER" id="PTHR34265">
    <property type="entry name" value="TYPE III PANTOTHENATE KINASE"/>
    <property type="match status" value="1"/>
</dbReference>
<reference evidence="17 18" key="1">
    <citation type="submission" date="2014-05" db="EMBL/GenBank/DDBJ databases">
        <title>De novo Genome Sequence of Spirocheata sp.</title>
        <authorList>
            <person name="Shivani Y."/>
            <person name="Subhash Y."/>
            <person name="Tushar L."/>
            <person name="Sasikala C."/>
            <person name="Ramana C.V."/>
        </authorList>
    </citation>
    <scope>NUCLEOTIDE SEQUENCE [LARGE SCALE GENOMIC DNA]</scope>
    <source>
        <strain evidence="17 18">JC230</strain>
    </source>
</reference>
<feature type="binding site" evidence="16">
    <location>
        <position position="139"/>
    </location>
    <ligand>
        <name>K(+)</name>
        <dbReference type="ChEBI" id="CHEBI:29103"/>
    </ligand>
</feature>
<keyword evidence="9 16" id="KW-0547">Nucleotide-binding</keyword>
<evidence type="ECO:0000256" key="4">
    <source>
        <dbReference type="ARBA" id="ARBA00005225"/>
    </source>
</evidence>
<evidence type="ECO:0000256" key="5">
    <source>
        <dbReference type="ARBA" id="ARBA00011738"/>
    </source>
</evidence>
<name>A0A098R0W9_9SPIO</name>
<comment type="cofactor">
    <cofactor evidence="16">
        <name>NH4(+)</name>
        <dbReference type="ChEBI" id="CHEBI:28938"/>
    </cofactor>
    <cofactor evidence="16">
        <name>K(+)</name>
        <dbReference type="ChEBI" id="CHEBI:29103"/>
    </cofactor>
    <text evidence="16">A monovalent cation. Ammonium or potassium.</text>
</comment>
<comment type="pathway">
    <text evidence="4 16">Cofactor biosynthesis; coenzyme A biosynthesis; CoA from (R)-pantothenate: step 1/5.</text>
</comment>
<dbReference type="OrthoDB" id="9804707at2"/>
<feature type="binding site" evidence="16">
    <location>
        <position position="109"/>
    </location>
    <ligand>
        <name>substrate</name>
    </ligand>
</feature>
<dbReference type="GO" id="GO:0015937">
    <property type="term" value="P:coenzyme A biosynthetic process"/>
    <property type="evidence" value="ECO:0007669"/>
    <property type="project" value="UniProtKB-UniRule"/>
</dbReference>
<keyword evidence="10 16" id="KW-0418">Kinase</keyword>
<evidence type="ECO:0000313" key="18">
    <source>
        <dbReference type="Proteomes" id="UP000029692"/>
    </source>
</evidence>
<comment type="catalytic activity">
    <reaction evidence="1 16">
        <text>(R)-pantothenate + ATP = (R)-4'-phosphopantothenate + ADP + H(+)</text>
        <dbReference type="Rhea" id="RHEA:16373"/>
        <dbReference type="ChEBI" id="CHEBI:10986"/>
        <dbReference type="ChEBI" id="CHEBI:15378"/>
        <dbReference type="ChEBI" id="CHEBI:29032"/>
        <dbReference type="ChEBI" id="CHEBI:30616"/>
        <dbReference type="ChEBI" id="CHEBI:456216"/>
        <dbReference type="EC" id="2.7.1.33"/>
    </reaction>
</comment>
<evidence type="ECO:0000256" key="16">
    <source>
        <dbReference type="HAMAP-Rule" id="MF_01274"/>
    </source>
</evidence>
<evidence type="ECO:0000256" key="8">
    <source>
        <dbReference type="ARBA" id="ARBA00022679"/>
    </source>
</evidence>
<feature type="binding site" evidence="16">
    <location>
        <position position="194"/>
    </location>
    <ligand>
        <name>substrate</name>
    </ligand>
</feature>
<keyword evidence="18" id="KW-1185">Reference proteome</keyword>
<keyword evidence="13 16" id="KW-0173">Coenzyme A biosynthesis</keyword>
<dbReference type="Proteomes" id="UP000029692">
    <property type="component" value="Unassembled WGS sequence"/>
</dbReference>
<dbReference type="GO" id="GO:0005524">
    <property type="term" value="F:ATP binding"/>
    <property type="evidence" value="ECO:0007669"/>
    <property type="project" value="UniProtKB-UniRule"/>
</dbReference>
<evidence type="ECO:0000256" key="11">
    <source>
        <dbReference type="ARBA" id="ARBA00022840"/>
    </source>
</evidence>
<evidence type="ECO:0000256" key="6">
    <source>
        <dbReference type="ARBA" id="ARBA00012102"/>
    </source>
</evidence>
<comment type="cofactor">
    <cofactor evidence="2">
        <name>K(+)</name>
        <dbReference type="ChEBI" id="CHEBI:29103"/>
    </cofactor>
</comment>
<keyword evidence="8 16" id="KW-0808">Transferase</keyword>
<dbReference type="AlphaFoldDB" id="A0A098R0W9"/>
<evidence type="ECO:0000256" key="12">
    <source>
        <dbReference type="ARBA" id="ARBA00022958"/>
    </source>
</evidence>
<dbReference type="UniPathway" id="UPA00241">
    <property type="reaction ID" value="UER00352"/>
</dbReference>
<feature type="binding site" evidence="16">
    <location>
        <begin position="14"/>
        <end position="21"/>
    </location>
    <ligand>
        <name>ATP</name>
        <dbReference type="ChEBI" id="CHEBI:30616"/>
    </ligand>
</feature>
<comment type="subunit">
    <text evidence="5 16">Homodimer.</text>
</comment>
<evidence type="ECO:0000256" key="3">
    <source>
        <dbReference type="ARBA" id="ARBA00004496"/>
    </source>
</evidence>
<evidence type="ECO:0000256" key="9">
    <source>
        <dbReference type="ARBA" id="ARBA00022741"/>
    </source>
</evidence>
<keyword evidence="12 16" id="KW-0630">Potassium</keyword>
<dbReference type="RefSeq" id="WP_037546093.1">
    <property type="nucleotide sequence ID" value="NZ_JNUP01000029.1"/>
</dbReference>
<dbReference type="Gene3D" id="3.30.420.40">
    <property type="match status" value="2"/>
</dbReference>
<dbReference type="EC" id="2.7.1.33" evidence="6 16"/>
<keyword evidence="11 16" id="KW-0067">ATP-binding</keyword>
<sequence>MSQERRNEHILCLDVGNTQVYAGLYTPRGELTLRFRRTSGGQASADEYGVFLRGVLRENGIDPEKVRGIAMASVVPQGVYSLRRACQKYFDVEPFILQAGVKTGLQIAYRNPLEVGADRIANAIALSRLYPGRNGIVADFGTATTLDVVSGDKRYLGGAIAPGLRVSMEVLEQKTARLPSVEILRPDAVCGKSTVESIQAGLYYGQLGMVRELVERIRGEVFDPTAEPPIILATGGFSHLFAGEGFFDAIEPDLVLAGLFAAWQLNQG</sequence>
<comment type="similarity">
    <text evidence="14 16">Belongs to the type III pantothenate kinase family.</text>
</comment>
<evidence type="ECO:0000256" key="2">
    <source>
        <dbReference type="ARBA" id="ARBA00001958"/>
    </source>
</evidence>
<comment type="function">
    <text evidence="16">Catalyzes the phosphorylation of pantothenate (Pan), the first step in CoA biosynthesis.</text>
</comment>
<dbReference type="STRING" id="1480694.DC28_03805"/>
<dbReference type="GO" id="GO:0004594">
    <property type="term" value="F:pantothenate kinase activity"/>
    <property type="evidence" value="ECO:0007669"/>
    <property type="project" value="UniProtKB-UniRule"/>
</dbReference>
<dbReference type="InterPro" id="IPR043129">
    <property type="entry name" value="ATPase_NBD"/>
</dbReference>
<comment type="subcellular location">
    <subcellularLocation>
        <location evidence="3 16">Cytoplasm</location>
    </subcellularLocation>
</comment>
<keyword evidence="7 16" id="KW-0963">Cytoplasm</keyword>
<keyword evidence="16" id="KW-0479">Metal-binding</keyword>
<dbReference type="eggNOG" id="COG1521">
    <property type="taxonomic scope" value="Bacteria"/>
</dbReference>
<dbReference type="EMBL" id="JNUP01000029">
    <property type="protein sequence ID" value="KGE73406.1"/>
    <property type="molecule type" value="Genomic_DNA"/>
</dbReference>
<evidence type="ECO:0000256" key="14">
    <source>
        <dbReference type="ARBA" id="ARBA00038036"/>
    </source>
</evidence>
<dbReference type="CDD" id="cd24015">
    <property type="entry name" value="ASKHA_NBD_PanK-III"/>
    <property type="match status" value="1"/>
</dbReference>
<protein>
    <recommendedName>
        <fullName evidence="15 16">Type III pantothenate kinase</fullName>
        <ecNumber evidence="6 16">2.7.1.33</ecNumber>
    </recommendedName>
    <alternativeName>
        <fullName evidence="16">PanK-III</fullName>
    </alternativeName>
    <alternativeName>
        <fullName evidence="16">Pantothenic acid kinase</fullName>
    </alternativeName>
</protein>
<dbReference type="SUPFAM" id="SSF53067">
    <property type="entry name" value="Actin-like ATPase domain"/>
    <property type="match status" value="2"/>
</dbReference>
<gene>
    <name evidence="16" type="primary">coaX</name>
    <name evidence="17" type="ORF">DC28_03805</name>
</gene>
<comment type="caution">
    <text evidence="17">The sequence shown here is derived from an EMBL/GenBank/DDBJ whole genome shotgun (WGS) entry which is preliminary data.</text>
</comment>
<evidence type="ECO:0000256" key="1">
    <source>
        <dbReference type="ARBA" id="ARBA00001206"/>
    </source>
</evidence>
<dbReference type="HAMAP" id="MF_01274">
    <property type="entry name" value="Pantothen_kinase_3"/>
    <property type="match status" value="1"/>
</dbReference>
<organism evidence="17 18">
    <name type="scientific">Spirochaeta lutea</name>
    <dbReference type="NCBI Taxonomy" id="1480694"/>
    <lineage>
        <taxon>Bacteria</taxon>
        <taxon>Pseudomonadati</taxon>
        <taxon>Spirochaetota</taxon>
        <taxon>Spirochaetia</taxon>
        <taxon>Spirochaetales</taxon>
        <taxon>Spirochaetaceae</taxon>
        <taxon>Spirochaeta</taxon>
    </lineage>
</organism>
<accession>A0A098R0W9</accession>
<dbReference type="InterPro" id="IPR004619">
    <property type="entry name" value="Type_III_PanK"/>
</dbReference>
<dbReference type="GO" id="GO:0046872">
    <property type="term" value="F:metal ion binding"/>
    <property type="evidence" value="ECO:0007669"/>
    <property type="project" value="UniProtKB-KW"/>
</dbReference>
<evidence type="ECO:0000256" key="13">
    <source>
        <dbReference type="ARBA" id="ARBA00022993"/>
    </source>
</evidence>